<feature type="coiled-coil region" evidence="1">
    <location>
        <begin position="61"/>
        <end position="88"/>
    </location>
</feature>
<organism evidence="3 4">
    <name type="scientific">Mycena metata</name>
    <dbReference type="NCBI Taxonomy" id="1033252"/>
    <lineage>
        <taxon>Eukaryota</taxon>
        <taxon>Fungi</taxon>
        <taxon>Dikarya</taxon>
        <taxon>Basidiomycota</taxon>
        <taxon>Agaricomycotina</taxon>
        <taxon>Agaricomycetes</taxon>
        <taxon>Agaricomycetidae</taxon>
        <taxon>Agaricales</taxon>
        <taxon>Marasmiineae</taxon>
        <taxon>Mycenaceae</taxon>
        <taxon>Mycena</taxon>
    </lineage>
</organism>
<proteinExistence type="predicted"/>
<evidence type="ECO:0000313" key="4">
    <source>
        <dbReference type="Proteomes" id="UP001215598"/>
    </source>
</evidence>
<keyword evidence="4" id="KW-1185">Reference proteome</keyword>
<feature type="compositionally biased region" description="Polar residues" evidence="2">
    <location>
        <begin position="1"/>
        <end position="12"/>
    </location>
</feature>
<protein>
    <submittedName>
        <fullName evidence="3">Uncharacterized protein</fullName>
    </submittedName>
</protein>
<gene>
    <name evidence="3" type="ORF">B0H16DRAFT_273904</name>
</gene>
<dbReference type="Proteomes" id="UP001215598">
    <property type="component" value="Unassembled WGS sequence"/>
</dbReference>
<dbReference type="AlphaFoldDB" id="A0AAD7JP53"/>
<dbReference type="EMBL" id="JARKIB010000019">
    <property type="protein sequence ID" value="KAJ7768952.1"/>
    <property type="molecule type" value="Genomic_DNA"/>
</dbReference>
<evidence type="ECO:0000256" key="1">
    <source>
        <dbReference type="SAM" id="Coils"/>
    </source>
</evidence>
<evidence type="ECO:0000313" key="3">
    <source>
        <dbReference type="EMBL" id="KAJ7768952.1"/>
    </source>
</evidence>
<keyword evidence="1" id="KW-0175">Coiled coil</keyword>
<evidence type="ECO:0000256" key="2">
    <source>
        <dbReference type="SAM" id="MobiDB-lite"/>
    </source>
</evidence>
<accession>A0AAD7JP53</accession>
<reference evidence="3" key="1">
    <citation type="submission" date="2023-03" db="EMBL/GenBank/DDBJ databases">
        <title>Massive genome expansion in bonnet fungi (Mycena s.s.) driven by repeated elements and novel gene families across ecological guilds.</title>
        <authorList>
            <consortium name="Lawrence Berkeley National Laboratory"/>
            <person name="Harder C.B."/>
            <person name="Miyauchi S."/>
            <person name="Viragh M."/>
            <person name="Kuo A."/>
            <person name="Thoen E."/>
            <person name="Andreopoulos B."/>
            <person name="Lu D."/>
            <person name="Skrede I."/>
            <person name="Drula E."/>
            <person name="Henrissat B."/>
            <person name="Morin E."/>
            <person name="Kohler A."/>
            <person name="Barry K."/>
            <person name="LaButti K."/>
            <person name="Morin E."/>
            <person name="Salamov A."/>
            <person name="Lipzen A."/>
            <person name="Mereny Z."/>
            <person name="Hegedus B."/>
            <person name="Baldrian P."/>
            <person name="Stursova M."/>
            <person name="Weitz H."/>
            <person name="Taylor A."/>
            <person name="Grigoriev I.V."/>
            <person name="Nagy L.G."/>
            <person name="Martin F."/>
            <person name="Kauserud H."/>
        </authorList>
    </citation>
    <scope>NUCLEOTIDE SEQUENCE</scope>
    <source>
        <strain evidence="3">CBHHK182m</strain>
    </source>
</reference>
<name>A0AAD7JP53_9AGAR</name>
<sequence>MPSVKQASANRNKSGDFLPWTPSTLSKPSALCFRSPNAQRGTPVCVLNTKTAKSKPSGMKSRALLSNVEKSENDLSDLNRLLEEERKLSAFRMDAACVAVEELRAPVYQTAKELAQAERTLHALADRQTGFLLALGAPLALLWLMRLSRSRAITKTRFTSKTLIYPQKIARRPFVRSYIFSAPILILSFQSPVLTTRQATSPTELTEPLRPRLNSLRLWDVFLTALTLRA</sequence>
<comment type="caution">
    <text evidence="3">The sequence shown here is derived from an EMBL/GenBank/DDBJ whole genome shotgun (WGS) entry which is preliminary data.</text>
</comment>
<feature type="region of interest" description="Disordered" evidence="2">
    <location>
        <begin position="1"/>
        <end position="21"/>
    </location>
</feature>